<name>A0ACB9NU25_9MYRT</name>
<keyword evidence="2" id="KW-1185">Reference proteome</keyword>
<accession>A0ACB9NU25</accession>
<gene>
    <name evidence="1" type="ORF">MLD38_025015</name>
</gene>
<comment type="caution">
    <text evidence="1">The sequence shown here is derived from an EMBL/GenBank/DDBJ whole genome shotgun (WGS) entry which is preliminary data.</text>
</comment>
<sequence>MFPSLVLHGCITLLESPMVTSRLNDPQESEENFYQQKMKQATWVPHLFRISVAQHEYNGEKRQRITARAVVPVDFAAESRYLLEEIFNIQDAGF</sequence>
<reference evidence="2" key="1">
    <citation type="journal article" date="2023" name="Front. Plant Sci.">
        <title>Chromosomal-level genome assembly of Melastoma candidum provides insights into trichome evolution.</title>
        <authorList>
            <person name="Zhong Y."/>
            <person name="Wu W."/>
            <person name="Sun C."/>
            <person name="Zou P."/>
            <person name="Liu Y."/>
            <person name="Dai S."/>
            <person name="Zhou R."/>
        </authorList>
    </citation>
    <scope>NUCLEOTIDE SEQUENCE [LARGE SCALE GENOMIC DNA]</scope>
</reference>
<evidence type="ECO:0000313" key="1">
    <source>
        <dbReference type="EMBL" id="KAI4340150.1"/>
    </source>
</evidence>
<dbReference type="EMBL" id="CM042886">
    <property type="protein sequence ID" value="KAI4340150.1"/>
    <property type="molecule type" value="Genomic_DNA"/>
</dbReference>
<evidence type="ECO:0000313" key="2">
    <source>
        <dbReference type="Proteomes" id="UP001057402"/>
    </source>
</evidence>
<protein>
    <submittedName>
        <fullName evidence="1">Uncharacterized protein</fullName>
    </submittedName>
</protein>
<organism evidence="1 2">
    <name type="scientific">Melastoma candidum</name>
    <dbReference type="NCBI Taxonomy" id="119954"/>
    <lineage>
        <taxon>Eukaryota</taxon>
        <taxon>Viridiplantae</taxon>
        <taxon>Streptophyta</taxon>
        <taxon>Embryophyta</taxon>
        <taxon>Tracheophyta</taxon>
        <taxon>Spermatophyta</taxon>
        <taxon>Magnoliopsida</taxon>
        <taxon>eudicotyledons</taxon>
        <taxon>Gunneridae</taxon>
        <taxon>Pentapetalae</taxon>
        <taxon>rosids</taxon>
        <taxon>malvids</taxon>
        <taxon>Myrtales</taxon>
        <taxon>Melastomataceae</taxon>
        <taxon>Melastomatoideae</taxon>
        <taxon>Melastomateae</taxon>
        <taxon>Melastoma</taxon>
    </lineage>
</organism>
<dbReference type="Proteomes" id="UP001057402">
    <property type="component" value="Chromosome 7"/>
</dbReference>
<proteinExistence type="predicted"/>